<evidence type="ECO:0000256" key="8">
    <source>
        <dbReference type="PROSITE-ProRule" id="PRU10141"/>
    </source>
</evidence>
<comment type="caution">
    <text evidence="13">The sequence shown here is derived from an EMBL/GenBank/DDBJ whole genome shotgun (WGS) entry which is preliminary data.</text>
</comment>
<evidence type="ECO:0000256" key="7">
    <source>
        <dbReference type="ARBA" id="ARBA00022840"/>
    </source>
</evidence>
<evidence type="ECO:0000313" key="14">
    <source>
        <dbReference type="Proteomes" id="UP000179807"/>
    </source>
</evidence>
<evidence type="ECO:0000256" key="6">
    <source>
        <dbReference type="ARBA" id="ARBA00022777"/>
    </source>
</evidence>
<dbReference type="InterPro" id="IPR011993">
    <property type="entry name" value="PH-like_dom_sf"/>
</dbReference>
<dbReference type="VEuPathDB" id="TrichDB:TRFO_20521"/>
<feature type="domain" description="Protein kinase" evidence="11">
    <location>
        <begin position="116"/>
        <end position="368"/>
    </location>
</feature>
<sequence length="447" mass="51028">MSSSDDGLTCIEGHLWRNVMLGFWSKRFCRLEENKLSIFKKKSDKKAESIINMTSLVTTEITDASNNKFKLNIPTESNSEAESVYLQASSKNEMMKWILDLRSCAFTNPKLTMDAFKIISVIGRGCYGKVMLCQKKDTQELLAIKTVHKSRLVEANKLHTILTERNILSKVKNPFIVSLNYAFQTVSKFYLCLEYAPGGDLFHLLTLGIPPTDDIKLYIAELSIAINDLHKNGIIYRDIKPENILFDEKGHIKLTDFGLSKDFNKNEEMTTMSFCGTTEYMAPEMIKKAGYGKQIDWWGLGIVAYEMFFGMTPFEAANKRQMYQNILKAKVKFPKNADENVVDLIKSLLRKNPKKRGNFETIKKSKLFKNFDFDAVFNRQIPPLYVPEIDDPTNPNNFDPEFTKEMAIDSVANCEMAYPMVSKFSFSCLSPEPMPLPFPDPIPLIGE</sequence>
<organism evidence="13 14">
    <name type="scientific">Tritrichomonas foetus</name>
    <dbReference type="NCBI Taxonomy" id="1144522"/>
    <lineage>
        <taxon>Eukaryota</taxon>
        <taxon>Metamonada</taxon>
        <taxon>Parabasalia</taxon>
        <taxon>Tritrichomonadida</taxon>
        <taxon>Tritrichomonadidae</taxon>
        <taxon>Tritrichomonas</taxon>
    </lineage>
</organism>
<dbReference type="PROSITE" id="PS50003">
    <property type="entry name" value="PH_DOMAIN"/>
    <property type="match status" value="1"/>
</dbReference>
<dbReference type="InterPro" id="IPR000719">
    <property type="entry name" value="Prot_kinase_dom"/>
</dbReference>
<dbReference type="SUPFAM" id="SSF56112">
    <property type="entry name" value="Protein kinase-like (PK-like)"/>
    <property type="match status" value="1"/>
</dbReference>
<keyword evidence="3" id="KW-0597">Phosphoprotein</keyword>
<dbReference type="GeneID" id="94836151"/>
<dbReference type="Pfam" id="PF00069">
    <property type="entry name" value="Pkinase"/>
    <property type="match status" value="1"/>
</dbReference>
<dbReference type="Gene3D" id="3.30.200.20">
    <property type="entry name" value="Phosphorylase Kinase, domain 1"/>
    <property type="match status" value="1"/>
</dbReference>
<dbReference type="InterPro" id="IPR008271">
    <property type="entry name" value="Ser/Thr_kinase_AS"/>
</dbReference>
<evidence type="ECO:0000256" key="9">
    <source>
        <dbReference type="RuleBase" id="RU000304"/>
    </source>
</evidence>
<dbReference type="PROSITE" id="PS51285">
    <property type="entry name" value="AGC_KINASE_CTER"/>
    <property type="match status" value="1"/>
</dbReference>
<proteinExistence type="inferred from homology"/>
<accession>A0A1J4KGZ3</accession>
<dbReference type="CDD" id="cd05123">
    <property type="entry name" value="STKc_AGC"/>
    <property type="match status" value="1"/>
</dbReference>
<evidence type="ECO:0000256" key="2">
    <source>
        <dbReference type="ARBA" id="ARBA00022527"/>
    </source>
</evidence>
<keyword evidence="2 9" id="KW-0723">Serine/threonine-protein kinase</keyword>
<dbReference type="Proteomes" id="UP000179807">
    <property type="component" value="Unassembled WGS sequence"/>
</dbReference>
<dbReference type="SMART" id="SM00220">
    <property type="entry name" value="S_TKc"/>
    <property type="match status" value="1"/>
</dbReference>
<protein>
    <submittedName>
        <fullName evidence="13">RAC family serine/threonine-protein kinase like protein</fullName>
    </submittedName>
</protein>
<feature type="domain" description="AGC-kinase C-terminal" evidence="12">
    <location>
        <begin position="369"/>
        <end position="447"/>
    </location>
</feature>
<evidence type="ECO:0000256" key="1">
    <source>
        <dbReference type="ARBA" id="ARBA00006935"/>
    </source>
</evidence>
<keyword evidence="7 8" id="KW-0067">ATP-binding</keyword>
<evidence type="ECO:0000259" key="12">
    <source>
        <dbReference type="PROSITE" id="PS51285"/>
    </source>
</evidence>
<keyword evidence="4" id="KW-0808">Transferase</keyword>
<dbReference type="CDD" id="cd00821">
    <property type="entry name" value="PH"/>
    <property type="match status" value="1"/>
</dbReference>
<dbReference type="PROSITE" id="PS50011">
    <property type="entry name" value="PROTEIN_KINASE_DOM"/>
    <property type="match status" value="1"/>
</dbReference>
<evidence type="ECO:0000259" key="10">
    <source>
        <dbReference type="PROSITE" id="PS50003"/>
    </source>
</evidence>
<evidence type="ECO:0000256" key="4">
    <source>
        <dbReference type="ARBA" id="ARBA00022679"/>
    </source>
</evidence>
<keyword evidence="5 8" id="KW-0547">Nucleotide-binding</keyword>
<comment type="similarity">
    <text evidence="1">Belongs to the protein kinase superfamily. AGC Ser/Thr protein kinase family. RAC subfamily.</text>
</comment>
<dbReference type="FunFam" id="3.30.200.20:FF:000771">
    <property type="entry name" value="AGC family protein kinase"/>
    <property type="match status" value="1"/>
</dbReference>
<keyword evidence="14" id="KW-1185">Reference proteome</keyword>
<dbReference type="FunFam" id="1.10.510.10:FF:000008">
    <property type="entry name" value="Non-specific serine/threonine protein kinase"/>
    <property type="match status" value="1"/>
</dbReference>
<dbReference type="SMART" id="SM00133">
    <property type="entry name" value="S_TK_X"/>
    <property type="match status" value="1"/>
</dbReference>
<dbReference type="Gene3D" id="2.30.29.30">
    <property type="entry name" value="Pleckstrin-homology domain (PH domain)/Phosphotyrosine-binding domain (PTB)"/>
    <property type="match status" value="1"/>
</dbReference>
<feature type="binding site" evidence="8">
    <location>
        <position position="145"/>
    </location>
    <ligand>
        <name>ATP</name>
        <dbReference type="ChEBI" id="CHEBI:30616"/>
    </ligand>
</feature>
<gene>
    <name evidence="13" type="primary">pkbA</name>
    <name evidence="13" type="ORF">TRFO_20521</name>
</gene>
<dbReference type="InterPro" id="IPR000961">
    <property type="entry name" value="AGC-kinase_C"/>
</dbReference>
<reference evidence="13" key="1">
    <citation type="submission" date="2016-10" db="EMBL/GenBank/DDBJ databases">
        <authorList>
            <person name="Benchimol M."/>
            <person name="Almeida L.G."/>
            <person name="Vasconcelos A.T."/>
            <person name="Perreira-Neves A."/>
            <person name="Rosa I.A."/>
            <person name="Tasca T."/>
            <person name="Bogo M.R."/>
            <person name="de Souza W."/>
        </authorList>
    </citation>
    <scope>NUCLEOTIDE SEQUENCE [LARGE SCALE GENOMIC DNA]</scope>
    <source>
        <strain evidence="13">K</strain>
    </source>
</reference>
<dbReference type="AlphaFoldDB" id="A0A1J4KGZ3"/>
<evidence type="ECO:0000259" key="11">
    <source>
        <dbReference type="PROSITE" id="PS50011"/>
    </source>
</evidence>
<name>A0A1J4KGZ3_9EUKA</name>
<dbReference type="InterPro" id="IPR001849">
    <property type="entry name" value="PH_domain"/>
</dbReference>
<dbReference type="InterPro" id="IPR045270">
    <property type="entry name" value="STKc_AGC"/>
</dbReference>
<evidence type="ECO:0000256" key="5">
    <source>
        <dbReference type="ARBA" id="ARBA00022741"/>
    </source>
</evidence>
<dbReference type="Pfam" id="PF00169">
    <property type="entry name" value="PH"/>
    <property type="match status" value="1"/>
</dbReference>
<dbReference type="SMART" id="SM00233">
    <property type="entry name" value="PH"/>
    <property type="match status" value="1"/>
</dbReference>
<evidence type="ECO:0000313" key="13">
    <source>
        <dbReference type="EMBL" id="OHT10224.1"/>
    </source>
</evidence>
<dbReference type="OrthoDB" id="63267at2759"/>
<dbReference type="InterPro" id="IPR017441">
    <property type="entry name" value="Protein_kinase_ATP_BS"/>
</dbReference>
<dbReference type="SUPFAM" id="SSF50729">
    <property type="entry name" value="PH domain-like"/>
    <property type="match status" value="1"/>
</dbReference>
<dbReference type="PROSITE" id="PS00108">
    <property type="entry name" value="PROTEIN_KINASE_ST"/>
    <property type="match status" value="1"/>
</dbReference>
<dbReference type="Gene3D" id="1.10.510.10">
    <property type="entry name" value="Transferase(Phosphotransferase) domain 1"/>
    <property type="match status" value="1"/>
</dbReference>
<dbReference type="PANTHER" id="PTHR24351">
    <property type="entry name" value="RIBOSOMAL PROTEIN S6 KINASE"/>
    <property type="match status" value="1"/>
</dbReference>
<dbReference type="InterPro" id="IPR011009">
    <property type="entry name" value="Kinase-like_dom_sf"/>
</dbReference>
<evidence type="ECO:0000256" key="3">
    <source>
        <dbReference type="ARBA" id="ARBA00022553"/>
    </source>
</evidence>
<dbReference type="PROSITE" id="PS00107">
    <property type="entry name" value="PROTEIN_KINASE_ATP"/>
    <property type="match status" value="1"/>
</dbReference>
<keyword evidence="6 13" id="KW-0418">Kinase</keyword>
<feature type="domain" description="PH" evidence="10">
    <location>
        <begin position="8"/>
        <end position="106"/>
    </location>
</feature>
<dbReference type="EMBL" id="MLAK01000617">
    <property type="protein sequence ID" value="OHT10224.1"/>
    <property type="molecule type" value="Genomic_DNA"/>
</dbReference>
<dbReference type="GO" id="GO:0004674">
    <property type="term" value="F:protein serine/threonine kinase activity"/>
    <property type="evidence" value="ECO:0007669"/>
    <property type="project" value="UniProtKB-KW"/>
</dbReference>
<dbReference type="RefSeq" id="XP_068363360.1">
    <property type="nucleotide sequence ID" value="XM_068501447.1"/>
</dbReference>
<dbReference type="GO" id="GO:0005524">
    <property type="term" value="F:ATP binding"/>
    <property type="evidence" value="ECO:0007669"/>
    <property type="project" value="UniProtKB-UniRule"/>
</dbReference>